<comment type="similarity">
    <text evidence="2">Belongs to the MoaB/Mog family.</text>
</comment>
<dbReference type="InterPro" id="IPR012245">
    <property type="entry name" value="MoaB"/>
</dbReference>
<dbReference type="PIRSF" id="PIRSF006443">
    <property type="entry name" value="MoaB"/>
    <property type="match status" value="1"/>
</dbReference>
<dbReference type="EMBL" id="CP038437">
    <property type="protein sequence ID" value="QEM81565.1"/>
    <property type="molecule type" value="Genomic_DNA"/>
</dbReference>
<keyword evidence="2" id="KW-0501">Molybdenum cofactor biosynthesis</keyword>
<dbReference type="SUPFAM" id="SSF53218">
    <property type="entry name" value="Molybdenum cofactor biosynthesis proteins"/>
    <property type="match status" value="1"/>
</dbReference>
<dbReference type="OrthoDB" id="9784492at2"/>
<dbReference type="NCBIfam" id="TIGR00177">
    <property type="entry name" value="molyb_syn"/>
    <property type="match status" value="1"/>
</dbReference>
<dbReference type="NCBIfam" id="TIGR02667">
    <property type="entry name" value="moaB_proteo"/>
    <property type="match status" value="1"/>
</dbReference>
<dbReference type="UniPathway" id="UPA00344"/>
<feature type="domain" description="MoaB/Mog" evidence="3">
    <location>
        <begin position="16"/>
        <end position="160"/>
    </location>
</feature>
<evidence type="ECO:0000313" key="5">
    <source>
        <dbReference type="Proteomes" id="UP000324285"/>
    </source>
</evidence>
<dbReference type="GO" id="GO:0006777">
    <property type="term" value="P:Mo-molybdopterin cofactor biosynthetic process"/>
    <property type="evidence" value="ECO:0007669"/>
    <property type="project" value="UniProtKB-UniRule"/>
</dbReference>
<dbReference type="InterPro" id="IPR036425">
    <property type="entry name" value="MoaB/Mog-like_dom_sf"/>
</dbReference>
<dbReference type="Proteomes" id="UP000324285">
    <property type="component" value="Chromosome"/>
</dbReference>
<dbReference type="SMART" id="SM00852">
    <property type="entry name" value="MoCF_biosynth"/>
    <property type="match status" value="1"/>
</dbReference>
<dbReference type="KEGG" id="hbh:E4T21_08420"/>
<dbReference type="InterPro" id="IPR001453">
    <property type="entry name" value="MoaB/Mog_dom"/>
</dbReference>
<dbReference type="PANTHER" id="PTHR43232:SF2">
    <property type="entry name" value="MOLYBDENUM COFACTOR BIOSYNTHESIS PROTEIN B"/>
    <property type="match status" value="1"/>
</dbReference>
<reference evidence="4" key="1">
    <citation type="submission" date="2021-02" db="EMBL/GenBank/DDBJ databases">
        <title>Strain Y2R2, a novel species of the genus Halomonas.</title>
        <authorList>
            <person name="Huang H."/>
        </authorList>
    </citation>
    <scope>NUCLEOTIDE SEQUENCE</scope>
    <source>
        <strain evidence="4">Y2R2</strain>
    </source>
</reference>
<gene>
    <name evidence="4" type="primary">moaB</name>
    <name evidence="4" type="ORF">E4T21_08420</name>
</gene>
<dbReference type="Pfam" id="PF00994">
    <property type="entry name" value="MoCF_biosynth"/>
    <property type="match status" value="1"/>
</dbReference>
<evidence type="ECO:0000259" key="3">
    <source>
        <dbReference type="SMART" id="SM00852"/>
    </source>
</evidence>
<dbReference type="GO" id="GO:0005829">
    <property type="term" value="C:cytosol"/>
    <property type="evidence" value="ECO:0007669"/>
    <property type="project" value="TreeGrafter"/>
</dbReference>
<sequence>MSHHSRQLDFISLGIAVLTVSDTRSIDEDDSGALLIDRLQSAGHHLVERTIVKDDIYHIRAQVSRWVVDEEVQVILVDGGTGFTARDSTPEALLPLFDKVIEGYGELFRQISFQQVGTSTIQSRAIAGIIDQTVVFAMPGSPKACATAWDDIIAAQLDARTRPCNFVAMVVKDIQRCGSRSTIAES</sequence>
<dbReference type="PANTHER" id="PTHR43232">
    <property type="entry name" value="MOLYBDENUM COFACTOR BIOSYNTHESIS PROTEIN B"/>
    <property type="match status" value="1"/>
</dbReference>
<proteinExistence type="inferred from homology"/>
<dbReference type="AlphaFoldDB" id="A0A5C1NHB2"/>
<name>A0A5C1NHB2_9GAMM</name>
<evidence type="ECO:0000313" key="4">
    <source>
        <dbReference type="EMBL" id="QEM81565.1"/>
    </source>
</evidence>
<accession>A0A5C1NHB2</accession>
<dbReference type="InterPro" id="IPR013484">
    <property type="entry name" value="MoaB_proteobac"/>
</dbReference>
<comment type="function">
    <text evidence="2">May be involved in the biosynthesis of molybdopterin.</text>
</comment>
<dbReference type="Gene3D" id="3.40.980.10">
    <property type="entry name" value="MoaB/Mog-like domain"/>
    <property type="match status" value="1"/>
</dbReference>
<protein>
    <recommendedName>
        <fullName evidence="1 2">Molybdenum cofactor biosynthesis protein B</fullName>
    </recommendedName>
</protein>
<keyword evidence="5" id="KW-1185">Reference proteome</keyword>
<evidence type="ECO:0000256" key="1">
    <source>
        <dbReference type="ARBA" id="ARBA00015262"/>
    </source>
</evidence>
<dbReference type="CDD" id="cd00886">
    <property type="entry name" value="MogA_MoaB"/>
    <property type="match status" value="1"/>
</dbReference>
<comment type="pathway">
    <text evidence="2">Cofactor biosynthesis; molybdopterin biosynthesis.</text>
</comment>
<organism evidence="4 5">
    <name type="scientific">Halomonas binhaiensis</name>
    <dbReference type="NCBI Taxonomy" id="2562282"/>
    <lineage>
        <taxon>Bacteria</taxon>
        <taxon>Pseudomonadati</taxon>
        <taxon>Pseudomonadota</taxon>
        <taxon>Gammaproteobacteria</taxon>
        <taxon>Oceanospirillales</taxon>
        <taxon>Halomonadaceae</taxon>
        <taxon>Halomonas</taxon>
    </lineage>
</organism>
<evidence type="ECO:0000256" key="2">
    <source>
        <dbReference type="PIRNR" id="PIRNR006443"/>
    </source>
</evidence>
<dbReference type="RefSeq" id="WP_149284576.1">
    <property type="nucleotide sequence ID" value="NZ_CP038437.2"/>
</dbReference>